<evidence type="ECO:0000313" key="3">
    <source>
        <dbReference type="Proteomes" id="UP000029614"/>
    </source>
</evidence>
<feature type="chain" id="PRO_5001924321" description="Lipoprotein" evidence="1">
    <location>
        <begin position="23"/>
        <end position="253"/>
    </location>
</feature>
<dbReference type="AlphaFoldDB" id="A0A096B0H4"/>
<gene>
    <name evidence="2" type="ORF">HMPREF9302_03335</name>
</gene>
<protein>
    <recommendedName>
        <fullName evidence="4">Lipoprotein</fullName>
    </recommendedName>
</protein>
<sequence>MKRLTFTTLLSSLLILSSMMIASCSSDPAQPENEIDNKHHEDPFSSVFTLIEGKLKEGKSFSANLLPEDVILTNNTQVIYYTVDNNHDKKSQGFHIDTSKGSDKFVVKNNTKDSRTVYMLKIDYYNKDHQLMNDQFFENDQDKIHQHFFQLFKTDKNNISIREKDKSKLPFDYVYADDYKGKFIGKENPMGFKGFVIFKEAGRKFDLKISLMHSGNMSKFDKNHKASDFYIPSNGQITNALWDFQAILPIEIK</sequence>
<accession>A0A096B0H4</accession>
<evidence type="ECO:0000313" key="2">
    <source>
        <dbReference type="EMBL" id="KGF52615.1"/>
    </source>
</evidence>
<comment type="caution">
    <text evidence="2">The sequence shown here is derived from an EMBL/GenBank/DDBJ whole genome shotgun (WGS) entry which is preliminary data.</text>
</comment>
<feature type="signal peptide" evidence="1">
    <location>
        <begin position="1"/>
        <end position="22"/>
    </location>
</feature>
<dbReference type="Proteomes" id="UP000029614">
    <property type="component" value="Unassembled WGS sequence"/>
</dbReference>
<dbReference type="EMBL" id="JRNU01000010">
    <property type="protein sequence ID" value="KGF52615.1"/>
    <property type="molecule type" value="Genomic_DNA"/>
</dbReference>
<name>A0A096B0H4_9BACT</name>
<dbReference type="RefSeq" id="WP_231551708.1">
    <property type="nucleotide sequence ID" value="NZ_JRNU01000010.1"/>
</dbReference>
<keyword evidence="1" id="KW-0732">Signal</keyword>
<proteinExistence type="predicted"/>
<evidence type="ECO:0008006" key="4">
    <source>
        <dbReference type="Google" id="ProtNLM"/>
    </source>
</evidence>
<dbReference type="PROSITE" id="PS51257">
    <property type="entry name" value="PROKAR_LIPOPROTEIN"/>
    <property type="match status" value="1"/>
</dbReference>
<organism evidence="2 3">
    <name type="scientific">Prevotella amnii DNF00058</name>
    <dbReference type="NCBI Taxonomy" id="1401066"/>
    <lineage>
        <taxon>Bacteria</taxon>
        <taxon>Pseudomonadati</taxon>
        <taxon>Bacteroidota</taxon>
        <taxon>Bacteroidia</taxon>
        <taxon>Bacteroidales</taxon>
        <taxon>Prevotellaceae</taxon>
        <taxon>Prevotella</taxon>
    </lineage>
</organism>
<reference evidence="2 3" key="1">
    <citation type="submission" date="2014-07" db="EMBL/GenBank/DDBJ databases">
        <authorList>
            <person name="McCorrison J."/>
            <person name="Sanka R."/>
            <person name="Torralba M."/>
            <person name="Gillis M."/>
            <person name="Haft D.H."/>
            <person name="Methe B."/>
            <person name="Sutton G."/>
            <person name="Nelson K.E."/>
        </authorList>
    </citation>
    <scope>NUCLEOTIDE SEQUENCE [LARGE SCALE GENOMIC DNA]</scope>
    <source>
        <strain evidence="2 3">DNF00058</strain>
    </source>
</reference>
<evidence type="ECO:0000256" key="1">
    <source>
        <dbReference type="SAM" id="SignalP"/>
    </source>
</evidence>
<keyword evidence="3" id="KW-1185">Reference proteome</keyword>